<proteinExistence type="predicted"/>
<feature type="region of interest" description="Disordered" evidence="1">
    <location>
        <begin position="15"/>
        <end position="52"/>
    </location>
</feature>
<dbReference type="EMBL" id="KU127235">
    <property type="protein sequence ID" value="ALT05940.1"/>
    <property type="molecule type" value="Genomic_DNA"/>
</dbReference>
<evidence type="ECO:0000256" key="1">
    <source>
        <dbReference type="SAM" id="MobiDB-lite"/>
    </source>
</evidence>
<name>A0A0U2ZPF7_9ACTN</name>
<reference evidence="2" key="1">
    <citation type="submission" date="2015-10" db="EMBL/GenBank/DDBJ databases">
        <title>New simocyclinones: surprising evolutionary and biosynthetic insights.</title>
        <authorList>
            <person name="Bilyk O."/>
            <person name="Brotz E."/>
            <person name="Tokovenko B."/>
            <person name="Bechtold A."/>
            <person name="Paululat T."/>
            <person name="Luzhetskyy A."/>
        </authorList>
    </citation>
    <scope>NUCLEOTIDE SEQUENCE</scope>
    <source>
        <strain evidence="2">152608</strain>
    </source>
</reference>
<organism evidence="2">
    <name type="scientific">Kitasatospora sp. 152608</name>
    <dbReference type="NCBI Taxonomy" id="1769566"/>
    <lineage>
        <taxon>Bacteria</taxon>
        <taxon>Bacillati</taxon>
        <taxon>Actinomycetota</taxon>
        <taxon>Actinomycetes</taxon>
        <taxon>Kitasatosporales</taxon>
        <taxon>Streptomycetaceae</taxon>
        <taxon>Kitasatospora</taxon>
    </lineage>
</organism>
<gene>
    <name evidence="2" type="primary">smcX7</name>
    <name evidence="2" type="ORF">KSSN_24470</name>
</gene>
<sequence length="268" mass="26963">MTLRLRTAVSVLTPSAPAPASRLGAPDGGDDAVVEVGGTPDHEPDGQPAPTGHARLVDLLVDQVPEADTGPDLVLLAYARPEASGFKTVASYLNMRTGGDAHSLALCGQGLGAPFSAVRVAGAYERTGQSSKSLLAILDCAPADAADRPDASPADSGVLLTFDTGSGAGAVDTVVSVGSAELASRLAELVPEGGRLLVVLGPGGDPGAVPAQGADLHRASGEGHGTGVWSALVQHWTEWESAYPVVVLCDTDPGSDTSHLLVLRAAAE</sequence>
<dbReference type="AlphaFoldDB" id="A0A0U2ZPF7"/>
<accession>A0A0U2ZPF7</accession>
<protein>
    <submittedName>
        <fullName evidence="2">Uncharacterized protein</fullName>
    </submittedName>
</protein>
<evidence type="ECO:0000313" key="2">
    <source>
        <dbReference type="EMBL" id="ALT05940.1"/>
    </source>
</evidence>